<accession>A0ACC0RCN0</accession>
<organism evidence="1 2">
    <name type="scientific">Fusarium keratoplasticum</name>
    <dbReference type="NCBI Taxonomy" id="1328300"/>
    <lineage>
        <taxon>Eukaryota</taxon>
        <taxon>Fungi</taxon>
        <taxon>Dikarya</taxon>
        <taxon>Ascomycota</taxon>
        <taxon>Pezizomycotina</taxon>
        <taxon>Sordariomycetes</taxon>
        <taxon>Hypocreomycetidae</taxon>
        <taxon>Hypocreales</taxon>
        <taxon>Nectriaceae</taxon>
        <taxon>Fusarium</taxon>
        <taxon>Fusarium solani species complex</taxon>
    </lineage>
</organism>
<evidence type="ECO:0000313" key="2">
    <source>
        <dbReference type="Proteomes" id="UP001065298"/>
    </source>
</evidence>
<name>A0ACC0RCN0_9HYPO</name>
<dbReference type="Proteomes" id="UP001065298">
    <property type="component" value="Chromosome 2"/>
</dbReference>
<sequence length="1032" mass="113329">MSKPLHESGHQHDLRTVPSQPSIVCDDSQVQHDAVFGEIGEGGPDYRNVGWLGTIALMMKTQIGLGVLAIPASFDQLGLIPGVICLCAIAVLTGWAAHVIGTFKHRHREVYGLDDAAKLIFGRIGYEVFSVIFCIYWIFIAGSGMLGISIGLNAVSSHATCTAAFVTAAAIVPFGLGSIRTLGRMSWLAWIGLASILISVLTVTIAVGVQDRPATAPKDTPWVSDFKLVKNPSFTDAISAVSGFVYAYGGIPAFFSIAAEMRDSRHYARSLIISQTAITVIYVVIGCVVYYYCGSYVASPALGSAGGTLKKIPGKYMLVRFLRGSKHLAANTPTHWMTWLGCTFTISLSAYIVASAIPIFGTLTSLIGSLFGSLMSFQFMGFMWIFDHWSVGKQTPTAKWLLKASWTGLVILAGTFLMVGGTRKKTRCSGERPICAFCARLQQDCHYDDSWLASVQASDPEAELPPRPIAPAGANVDTTMAARIATIESQLNMLEYSGALSSSIGNSDISQPLLGGLVSGLSNPTSPASQDQGTFNSLPESEIVKSLVETYFVFCHCQPYCYFHEESFRRRLTDNTLPTWLLLAVIATASEFSDEPFFNGEQTRAADCYASIAWKDISNRMFQEDDFMDLNAVQATNLLSVIDFSAGRYKQAWVKIGLAVRFAEALDLLSEPDHSLPIWQQEEHRRTFWSVYLLDRIVSCSPERTPTIQDADCILGLPIDPVGSAGSSPANDRTTLARLVDQLDDMSKVGNSGFLCLIASTLGRIQRYSLRRSVPAGSYLPWNSQSEFASIYSTLLMFESYSPASLTYFDFALELESLKMGQEHSSRSELGILASSHALYYLCQCLLHHPFLFRHRLQSVKAPIPPSFLEDILRRSRKNATSLTLLLHSLLKRRLCLASSIGYCAVVAGVIHRIFELDEDPSVQESARESYKLSLEFLQKAPVRWRHYPRMAQALASFNPDPTATSAMINPSLCTSLAPHPDAQEVWKLLDYGKLSQHAREPTIPQQDIAPSGDIGLHDWTQVLETSADWIE</sequence>
<keyword evidence="2" id="KW-1185">Reference proteome</keyword>
<evidence type="ECO:0000313" key="1">
    <source>
        <dbReference type="EMBL" id="KAI8680483.1"/>
    </source>
</evidence>
<gene>
    <name evidence="1" type="ORF">NCS57_00329400</name>
</gene>
<comment type="caution">
    <text evidence="1">The sequence shown here is derived from an EMBL/GenBank/DDBJ whole genome shotgun (WGS) entry which is preliminary data.</text>
</comment>
<protein>
    <submittedName>
        <fullName evidence="1">Uncharacterized protein</fullName>
    </submittedName>
</protein>
<dbReference type="EMBL" id="CM046504">
    <property type="protein sequence ID" value="KAI8680483.1"/>
    <property type="molecule type" value="Genomic_DNA"/>
</dbReference>
<reference evidence="1" key="1">
    <citation type="submission" date="2022-06" db="EMBL/GenBank/DDBJ databases">
        <title>Fusarium solani species complex genomes reveal bases of compartmentalisation and animal pathogenesis.</title>
        <authorList>
            <person name="Tsai I.J."/>
        </authorList>
    </citation>
    <scope>NUCLEOTIDE SEQUENCE</scope>
    <source>
        <strain evidence="1">Fu6.1</strain>
    </source>
</reference>
<proteinExistence type="predicted"/>